<dbReference type="PRINTS" id="PR00765">
    <property type="entry name" value="CRBOXYPTASEA"/>
</dbReference>
<dbReference type="Gene3D" id="3.40.630.10">
    <property type="entry name" value="Zn peptidases"/>
    <property type="match status" value="1"/>
</dbReference>
<keyword evidence="6" id="KW-0482">Metalloprotease</keyword>
<dbReference type="RefSeq" id="WP_097157341.1">
    <property type="nucleotide sequence ID" value="NZ_JBEPMQ010000013.1"/>
</dbReference>
<dbReference type="Pfam" id="PF00246">
    <property type="entry name" value="Peptidase_M14"/>
    <property type="match status" value="1"/>
</dbReference>
<dbReference type="PANTHER" id="PTHR11705:SF143">
    <property type="entry name" value="SLL0236 PROTEIN"/>
    <property type="match status" value="1"/>
</dbReference>
<dbReference type="AlphaFoldDB" id="A0A285CK79"/>
<feature type="domain" description="LysM" evidence="8">
    <location>
        <begin position="51"/>
        <end position="95"/>
    </location>
</feature>
<comment type="similarity">
    <text evidence="2 7">Belongs to the peptidase M14 family.</text>
</comment>
<dbReference type="EMBL" id="OAOP01000002">
    <property type="protein sequence ID" value="SNX67930.1"/>
    <property type="molecule type" value="Genomic_DNA"/>
</dbReference>
<dbReference type="SUPFAM" id="SSF54106">
    <property type="entry name" value="LysM domain"/>
    <property type="match status" value="2"/>
</dbReference>
<dbReference type="PROSITE" id="PS51782">
    <property type="entry name" value="LYSM"/>
    <property type="match status" value="2"/>
</dbReference>
<name>A0A285CK79_9BACI</name>
<evidence type="ECO:0000259" key="8">
    <source>
        <dbReference type="PROSITE" id="PS51782"/>
    </source>
</evidence>
<keyword evidence="3" id="KW-0645">Protease</keyword>
<evidence type="ECO:0000256" key="2">
    <source>
        <dbReference type="ARBA" id="ARBA00005988"/>
    </source>
</evidence>
<feature type="domain" description="Peptidase M14" evidence="9">
    <location>
        <begin position="106"/>
        <end position="392"/>
    </location>
</feature>
<evidence type="ECO:0000259" key="9">
    <source>
        <dbReference type="PROSITE" id="PS52035"/>
    </source>
</evidence>
<dbReference type="InterPro" id="IPR018392">
    <property type="entry name" value="LysM"/>
</dbReference>
<dbReference type="SMART" id="SM00257">
    <property type="entry name" value="LysM"/>
    <property type="match status" value="2"/>
</dbReference>
<gene>
    <name evidence="10" type="ORF">SAMN05877753_102134</name>
</gene>
<dbReference type="SUPFAM" id="SSF53187">
    <property type="entry name" value="Zn-dependent exopeptidases"/>
    <property type="match status" value="1"/>
</dbReference>
<dbReference type="Proteomes" id="UP000219546">
    <property type="component" value="Unassembled WGS sequence"/>
</dbReference>
<keyword evidence="4" id="KW-0378">Hydrolase</keyword>
<dbReference type="OrthoDB" id="9802862at2"/>
<dbReference type="GO" id="GO:0006508">
    <property type="term" value="P:proteolysis"/>
    <property type="evidence" value="ECO:0007669"/>
    <property type="project" value="UniProtKB-KW"/>
</dbReference>
<reference evidence="10 11" key="1">
    <citation type="submission" date="2017-08" db="EMBL/GenBank/DDBJ databases">
        <authorList>
            <person name="de Groot N.N."/>
        </authorList>
    </citation>
    <scope>NUCLEOTIDE SEQUENCE [LARGE SCALE GENOMIC DNA]</scope>
    <source>
        <strain evidence="10 11">JC228</strain>
    </source>
</reference>
<dbReference type="PROSITE" id="PS52035">
    <property type="entry name" value="PEPTIDASE_M14"/>
    <property type="match status" value="1"/>
</dbReference>
<dbReference type="Gene3D" id="3.10.350.10">
    <property type="entry name" value="LysM domain"/>
    <property type="match status" value="2"/>
</dbReference>
<dbReference type="GO" id="GO:0004181">
    <property type="term" value="F:metallocarboxypeptidase activity"/>
    <property type="evidence" value="ECO:0007669"/>
    <property type="project" value="InterPro"/>
</dbReference>
<evidence type="ECO:0000256" key="4">
    <source>
        <dbReference type="ARBA" id="ARBA00022801"/>
    </source>
</evidence>
<dbReference type="InterPro" id="IPR036779">
    <property type="entry name" value="LysM_dom_sf"/>
</dbReference>
<evidence type="ECO:0000313" key="11">
    <source>
        <dbReference type="Proteomes" id="UP000219546"/>
    </source>
</evidence>
<proteinExistence type="inferred from homology"/>
<dbReference type="SMART" id="SM00631">
    <property type="entry name" value="Zn_pept"/>
    <property type="match status" value="1"/>
</dbReference>
<evidence type="ECO:0000256" key="5">
    <source>
        <dbReference type="ARBA" id="ARBA00022833"/>
    </source>
</evidence>
<comment type="cofactor">
    <cofactor evidence="1">
        <name>Zn(2+)</name>
        <dbReference type="ChEBI" id="CHEBI:29105"/>
    </cofactor>
</comment>
<evidence type="ECO:0000313" key="10">
    <source>
        <dbReference type="EMBL" id="SNX67930.1"/>
    </source>
</evidence>
<dbReference type="InterPro" id="IPR000834">
    <property type="entry name" value="Peptidase_M14"/>
</dbReference>
<keyword evidence="11" id="KW-1185">Reference proteome</keyword>
<sequence length="395" mass="44355">MRITIRPGDTLWYYSQLFGIPLPLLLDSNPSLNPNVITAGSEVQIPGFISVGYTIKSGDSFWKLANERSISIDAILLLNPAVNPNQLQPGQTIGLPERVTSRIIEGKVNYNSSRFQEDLLALAEIYPFIKTEQIGESVMGKPLTELRIGRGDRVIHFNASFHANEWITTPVLMTFINDYALALTNGEAIRGVQTLPLYNFNTLSAVPLVNPDGVDLVLNGPPQSVRDEVIELNNGSMNFDGWKANIRGVDLNNQYPANWEIEQARKPQVPGPRDFPGEAPLTEPEAIAMAELTGSRQFDQVYALHTQGEEFYWGYLGYEPPVSAELAEVFERVSGYQSIRYIDSHAGFRDWFIYIYRRPGFTFELGSGVNPLPITQFDKIYQDMLGVFLVALYRR</sequence>
<evidence type="ECO:0000256" key="3">
    <source>
        <dbReference type="ARBA" id="ARBA00022670"/>
    </source>
</evidence>
<keyword evidence="5" id="KW-0862">Zinc</keyword>
<protein>
    <submittedName>
        <fullName evidence="10">G-D-glutamyl-meso-diaminopimelate peptidase</fullName>
    </submittedName>
</protein>
<dbReference type="CDD" id="cd00118">
    <property type="entry name" value="LysM"/>
    <property type="match status" value="2"/>
</dbReference>
<feature type="domain" description="LysM" evidence="8">
    <location>
        <begin position="1"/>
        <end position="45"/>
    </location>
</feature>
<evidence type="ECO:0000256" key="1">
    <source>
        <dbReference type="ARBA" id="ARBA00001947"/>
    </source>
</evidence>
<dbReference type="GO" id="GO:0008270">
    <property type="term" value="F:zinc ion binding"/>
    <property type="evidence" value="ECO:0007669"/>
    <property type="project" value="InterPro"/>
</dbReference>
<dbReference type="Pfam" id="PF01476">
    <property type="entry name" value="LysM"/>
    <property type="match status" value="2"/>
</dbReference>
<feature type="active site" description="Proton donor/acceptor" evidence="7">
    <location>
        <position position="364"/>
    </location>
</feature>
<evidence type="ECO:0000256" key="7">
    <source>
        <dbReference type="PROSITE-ProRule" id="PRU01379"/>
    </source>
</evidence>
<dbReference type="GO" id="GO:0005615">
    <property type="term" value="C:extracellular space"/>
    <property type="evidence" value="ECO:0007669"/>
    <property type="project" value="TreeGrafter"/>
</dbReference>
<dbReference type="PANTHER" id="PTHR11705">
    <property type="entry name" value="PROTEASE FAMILY M14 CARBOXYPEPTIDASE A,B"/>
    <property type="match status" value="1"/>
</dbReference>
<organism evidence="10 11">
    <name type="scientific">Bacillus oleivorans</name>
    <dbReference type="NCBI Taxonomy" id="1448271"/>
    <lineage>
        <taxon>Bacteria</taxon>
        <taxon>Bacillati</taxon>
        <taxon>Bacillota</taxon>
        <taxon>Bacilli</taxon>
        <taxon>Bacillales</taxon>
        <taxon>Bacillaceae</taxon>
        <taxon>Bacillus</taxon>
    </lineage>
</organism>
<dbReference type="InterPro" id="IPR034274">
    <property type="entry name" value="ENP1_M14_CPD"/>
</dbReference>
<dbReference type="CDD" id="cd06229">
    <property type="entry name" value="M14_Endopeptidase_I"/>
    <property type="match status" value="1"/>
</dbReference>
<accession>A0A285CK79</accession>
<evidence type="ECO:0000256" key="6">
    <source>
        <dbReference type="ARBA" id="ARBA00023049"/>
    </source>
</evidence>